<reference evidence="5 6" key="1">
    <citation type="submission" date="2016-11" db="EMBL/GenBank/DDBJ databases">
        <authorList>
            <person name="Jaros S."/>
            <person name="Januszkiewicz K."/>
            <person name="Wedrychowicz H."/>
        </authorList>
    </citation>
    <scope>NUCLEOTIDE SEQUENCE [LARGE SCALE GENOMIC DNA]</scope>
    <source>
        <strain evidence="5 6">DSM 6191</strain>
    </source>
</reference>
<dbReference type="GO" id="GO:1904680">
    <property type="term" value="F:peptide transmembrane transporter activity"/>
    <property type="evidence" value="ECO:0007669"/>
    <property type="project" value="TreeGrafter"/>
</dbReference>
<protein>
    <submittedName>
        <fullName evidence="5">Extracellular solute-binding protein, family 5 Middle</fullName>
    </submittedName>
</protein>
<name>A0A1M6E3D2_9CLOT</name>
<gene>
    <name evidence="5" type="ORF">SAMN02745941_04373</name>
</gene>
<evidence type="ECO:0000256" key="3">
    <source>
        <dbReference type="ARBA" id="ARBA00022729"/>
    </source>
</evidence>
<keyword evidence="3" id="KW-0732">Signal</keyword>
<dbReference type="Gene3D" id="3.90.76.10">
    <property type="entry name" value="Dipeptide-binding Protein, Domain 1"/>
    <property type="match status" value="1"/>
</dbReference>
<dbReference type="GO" id="GO:0015833">
    <property type="term" value="P:peptide transport"/>
    <property type="evidence" value="ECO:0007669"/>
    <property type="project" value="TreeGrafter"/>
</dbReference>
<dbReference type="AlphaFoldDB" id="A0A1M6E3D2"/>
<evidence type="ECO:0000256" key="2">
    <source>
        <dbReference type="ARBA" id="ARBA00022448"/>
    </source>
</evidence>
<evidence type="ECO:0000313" key="5">
    <source>
        <dbReference type="EMBL" id="SHI79890.1"/>
    </source>
</evidence>
<dbReference type="EMBL" id="FQXU01000020">
    <property type="protein sequence ID" value="SHI79890.1"/>
    <property type="molecule type" value="Genomic_DNA"/>
</dbReference>
<dbReference type="PANTHER" id="PTHR30290">
    <property type="entry name" value="PERIPLASMIC BINDING COMPONENT OF ABC TRANSPORTER"/>
    <property type="match status" value="1"/>
</dbReference>
<dbReference type="PANTHER" id="PTHR30290:SF9">
    <property type="entry name" value="OLIGOPEPTIDE-BINDING PROTEIN APPA"/>
    <property type="match status" value="1"/>
</dbReference>
<accession>A0A1M6E3D2</accession>
<dbReference type="Pfam" id="PF00496">
    <property type="entry name" value="SBP_bac_5"/>
    <property type="match status" value="1"/>
</dbReference>
<dbReference type="Proteomes" id="UP000184241">
    <property type="component" value="Unassembled WGS sequence"/>
</dbReference>
<sequence length="502" mass="57926">MKRKLTLVIVLILSLVLMSCKKIDTTNVYSPSDELNYGVYNLPTSLLESSVGINDELLSALFDGLIYKDSEGNIKPQLSESYTVSENKLEYTFKIRRDIYWSNGEKITSKDFVTFFKEFINNAKSIDDLEELKSIYGVTDYFNKKENFEKLVAISSDGELFKIRLNYKDDKFIDTLTKNKFKIKKDFTKLSSYKDYYKNIPYSGQYKISSIEESGKLVLEKNPKYYDKGNGEDKINIISYNDNESALASYETNKINVMKDPPLSYLPNLISRNEISQSPSYSNTFISYNSKEDNVFNNSKLRKDFGEYVKGIMSTEEFKNIIPSNLINDFSSNKGENGSSVSRIEPASSLMELKSINIVSLNTEYNKEVLKFISEQGKKDNLIIYYRLLSSEELEQEIKNGKFSVYIGSTDNIGDYNKIYNDVLNRIYKDESLDKKMKEFEGKESKENIVKYMVKENYCIPLYNKESIIVKKNDIKELNKDFYGNIILSSMVIGEDVSRSTE</sequence>
<organism evidence="5 6">
    <name type="scientific">Clostridium intestinale DSM 6191</name>
    <dbReference type="NCBI Taxonomy" id="1121320"/>
    <lineage>
        <taxon>Bacteria</taxon>
        <taxon>Bacillati</taxon>
        <taxon>Bacillota</taxon>
        <taxon>Clostridia</taxon>
        <taxon>Eubacteriales</taxon>
        <taxon>Clostridiaceae</taxon>
        <taxon>Clostridium</taxon>
    </lineage>
</organism>
<dbReference type="GO" id="GO:0043190">
    <property type="term" value="C:ATP-binding cassette (ABC) transporter complex"/>
    <property type="evidence" value="ECO:0007669"/>
    <property type="project" value="InterPro"/>
</dbReference>
<dbReference type="Gene3D" id="3.10.105.10">
    <property type="entry name" value="Dipeptide-binding Protein, Domain 3"/>
    <property type="match status" value="1"/>
</dbReference>
<evidence type="ECO:0000256" key="1">
    <source>
        <dbReference type="ARBA" id="ARBA00005695"/>
    </source>
</evidence>
<dbReference type="InterPro" id="IPR039424">
    <property type="entry name" value="SBP_5"/>
</dbReference>
<dbReference type="Gene3D" id="3.40.190.10">
    <property type="entry name" value="Periplasmic binding protein-like II"/>
    <property type="match status" value="1"/>
</dbReference>
<dbReference type="GO" id="GO:0042597">
    <property type="term" value="C:periplasmic space"/>
    <property type="evidence" value="ECO:0007669"/>
    <property type="project" value="UniProtKB-ARBA"/>
</dbReference>
<dbReference type="RefSeq" id="WP_073022669.1">
    <property type="nucleotide sequence ID" value="NZ_FQXU01000020.1"/>
</dbReference>
<evidence type="ECO:0000259" key="4">
    <source>
        <dbReference type="Pfam" id="PF00496"/>
    </source>
</evidence>
<keyword evidence="2" id="KW-0813">Transport</keyword>
<evidence type="ECO:0000313" key="6">
    <source>
        <dbReference type="Proteomes" id="UP000184241"/>
    </source>
</evidence>
<dbReference type="InterPro" id="IPR000914">
    <property type="entry name" value="SBP_5_dom"/>
</dbReference>
<proteinExistence type="inferred from homology"/>
<comment type="similarity">
    <text evidence="1">Belongs to the bacterial solute-binding protein 5 family.</text>
</comment>
<dbReference type="SUPFAM" id="SSF53850">
    <property type="entry name" value="Periplasmic binding protein-like II"/>
    <property type="match status" value="1"/>
</dbReference>
<dbReference type="PROSITE" id="PS51257">
    <property type="entry name" value="PROKAR_LIPOPROTEIN"/>
    <property type="match status" value="1"/>
</dbReference>
<feature type="domain" description="Solute-binding protein family 5" evidence="4">
    <location>
        <begin position="74"/>
        <end position="303"/>
    </location>
</feature>